<name>A0A1G2R3U3_9BACT</name>
<dbReference type="Proteomes" id="UP000179258">
    <property type="component" value="Unassembled WGS sequence"/>
</dbReference>
<sequence length="235" mass="26926">MNMNKKGFSNILIVIVIVVILLGVAGYFVFIKKVPLAILQTNTLSTTQSSTSTLRDQTANWNTYRSEEYGFEMKYPNMLQTEEYHYSLEKVTVFPPVRFKDEKGNLVEGTIRLGTLWDPRRDPAVDDEGNRIDFENRTRNIILSLATEGLMGSPNPTLVESKKIVDNDTALGYLSVIDHYQKVHRADFQSRSFTAKGPNGGFYPVIISFEMRESDRDRITTDVFNQMISTFRFIR</sequence>
<comment type="caution">
    <text evidence="2">The sequence shown here is derived from an EMBL/GenBank/DDBJ whole genome shotgun (WGS) entry which is preliminary data.</text>
</comment>
<evidence type="ECO:0000313" key="2">
    <source>
        <dbReference type="EMBL" id="OHA67473.1"/>
    </source>
</evidence>
<evidence type="ECO:0000313" key="3">
    <source>
        <dbReference type="Proteomes" id="UP000179258"/>
    </source>
</evidence>
<protein>
    <submittedName>
        <fullName evidence="2">Uncharacterized protein</fullName>
    </submittedName>
</protein>
<keyword evidence="1" id="KW-0812">Transmembrane</keyword>
<keyword evidence="1" id="KW-0472">Membrane</keyword>
<dbReference type="EMBL" id="MHTX01000039">
    <property type="protein sequence ID" value="OHA67473.1"/>
    <property type="molecule type" value="Genomic_DNA"/>
</dbReference>
<dbReference type="AlphaFoldDB" id="A0A1G2R3U3"/>
<proteinExistence type="predicted"/>
<gene>
    <name evidence="2" type="ORF">A3D59_04330</name>
</gene>
<organism evidence="2 3">
    <name type="scientific">Candidatus Wildermuthbacteria bacterium RIFCSPHIGHO2_02_FULL_47_17</name>
    <dbReference type="NCBI Taxonomy" id="1802452"/>
    <lineage>
        <taxon>Bacteria</taxon>
        <taxon>Candidatus Wildermuthiibacteriota</taxon>
    </lineage>
</organism>
<keyword evidence="1" id="KW-1133">Transmembrane helix</keyword>
<accession>A0A1G2R3U3</accession>
<feature type="transmembrane region" description="Helical" evidence="1">
    <location>
        <begin position="12"/>
        <end position="30"/>
    </location>
</feature>
<reference evidence="2 3" key="1">
    <citation type="journal article" date="2016" name="Nat. Commun.">
        <title>Thousands of microbial genomes shed light on interconnected biogeochemical processes in an aquifer system.</title>
        <authorList>
            <person name="Anantharaman K."/>
            <person name="Brown C.T."/>
            <person name="Hug L.A."/>
            <person name="Sharon I."/>
            <person name="Castelle C.J."/>
            <person name="Probst A.J."/>
            <person name="Thomas B.C."/>
            <person name="Singh A."/>
            <person name="Wilkins M.J."/>
            <person name="Karaoz U."/>
            <person name="Brodie E.L."/>
            <person name="Williams K.H."/>
            <person name="Hubbard S.S."/>
            <person name="Banfield J.F."/>
        </authorList>
    </citation>
    <scope>NUCLEOTIDE SEQUENCE [LARGE SCALE GENOMIC DNA]</scope>
</reference>
<evidence type="ECO:0000256" key="1">
    <source>
        <dbReference type="SAM" id="Phobius"/>
    </source>
</evidence>